<name>A0AAX2EJP6_9BACI</name>
<organism evidence="2 3">
    <name type="scientific">Terribacillus saccharophilus</name>
    <dbReference type="NCBI Taxonomy" id="361277"/>
    <lineage>
        <taxon>Bacteria</taxon>
        <taxon>Bacillati</taxon>
        <taxon>Bacillota</taxon>
        <taxon>Bacilli</taxon>
        <taxon>Bacillales</taxon>
        <taxon>Bacillaceae</taxon>
        <taxon>Terribacillus</taxon>
    </lineage>
</organism>
<feature type="compositionally biased region" description="Polar residues" evidence="1">
    <location>
        <begin position="23"/>
        <end position="41"/>
    </location>
</feature>
<reference evidence="2 3" key="1">
    <citation type="submission" date="2016-10" db="EMBL/GenBank/DDBJ databases">
        <authorList>
            <person name="Varghese N."/>
            <person name="Submissions S."/>
        </authorList>
    </citation>
    <scope>NUCLEOTIDE SEQUENCE [LARGE SCALE GENOMIC DNA]</scope>
    <source>
        <strain evidence="2 3">DSM 21619</strain>
    </source>
</reference>
<protein>
    <submittedName>
        <fullName evidence="2">Uncharacterized protein</fullName>
    </submittedName>
</protein>
<evidence type="ECO:0000256" key="1">
    <source>
        <dbReference type="SAM" id="MobiDB-lite"/>
    </source>
</evidence>
<proteinExistence type="predicted"/>
<dbReference type="EMBL" id="FOCD01000006">
    <property type="protein sequence ID" value="SEO06476.1"/>
    <property type="molecule type" value="Genomic_DNA"/>
</dbReference>
<dbReference type="AlphaFoldDB" id="A0AAX2EJP6"/>
<dbReference type="Proteomes" id="UP000199735">
    <property type="component" value="Unassembled WGS sequence"/>
</dbReference>
<dbReference type="RefSeq" id="WP_164493493.1">
    <property type="nucleotide sequence ID" value="NZ_FOCD01000006.1"/>
</dbReference>
<comment type="caution">
    <text evidence="2">The sequence shown here is derived from an EMBL/GenBank/DDBJ whole genome shotgun (WGS) entry which is preliminary data.</text>
</comment>
<gene>
    <name evidence="2" type="ORF">SAMN04489762_3393</name>
</gene>
<evidence type="ECO:0000313" key="3">
    <source>
        <dbReference type="Proteomes" id="UP000199735"/>
    </source>
</evidence>
<sequence length="58" mass="6676">MATTPTLTREERTDVATLRASRRNSIPRNPNKRQTNINMNRSLARLKAINEEAIRQAK</sequence>
<evidence type="ECO:0000313" key="2">
    <source>
        <dbReference type="EMBL" id="SEO06476.1"/>
    </source>
</evidence>
<accession>A0AAX2EJP6</accession>
<feature type="region of interest" description="Disordered" evidence="1">
    <location>
        <begin position="1"/>
        <end position="42"/>
    </location>
</feature>